<dbReference type="EMBL" id="AACCII010000015">
    <property type="protein sequence ID" value="EAJ9719712.1"/>
    <property type="molecule type" value="Genomic_DNA"/>
</dbReference>
<dbReference type="Proteomes" id="UP000349590">
    <property type="component" value="Unassembled WGS sequence"/>
</dbReference>
<evidence type="ECO:0000313" key="2">
    <source>
        <dbReference type="Proteomes" id="UP000349590"/>
    </source>
</evidence>
<organism evidence="1 2">
    <name type="scientific">Campylobacter jejuni</name>
    <dbReference type="NCBI Taxonomy" id="197"/>
    <lineage>
        <taxon>Bacteria</taxon>
        <taxon>Pseudomonadati</taxon>
        <taxon>Campylobacterota</taxon>
        <taxon>Epsilonproteobacteria</taxon>
        <taxon>Campylobacterales</taxon>
        <taxon>Campylobacteraceae</taxon>
        <taxon>Campylobacter</taxon>
    </lineage>
</organism>
<comment type="caution">
    <text evidence="1">The sequence shown here is derived from an EMBL/GenBank/DDBJ whole genome shotgun (WGS) entry which is preliminary data.</text>
</comment>
<name>A0A5C7EI17_CAMJU</name>
<dbReference type="AlphaFoldDB" id="A0A5C7EI17"/>
<proteinExistence type="predicted"/>
<accession>A0A5C7EI17</accession>
<sequence>MEKSKKERIEKLSEKTKNLNLDNELYIFVNNIKWGKKANILINCVDLGTNIEFYFSVFFSNKYFSRSGDFNFREYMENSFENNRILAVKFKRSKTGYLNCFNARIAEVSDL</sequence>
<gene>
    <name evidence="1" type="ORF">E8P16_09810</name>
</gene>
<dbReference type="RefSeq" id="WP_002907869.1">
    <property type="nucleotide sequence ID" value="NZ_BTEC01000011.1"/>
</dbReference>
<protein>
    <submittedName>
        <fullName evidence="1">Uncharacterized protein</fullName>
    </submittedName>
</protein>
<reference evidence="1 2" key="1">
    <citation type="submission" date="2019-04" db="EMBL/GenBank/DDBJ databases">
        <authorList>
            <consortium name="PulseNet: The National Subtyping Network for Foodborne Disease Surveillance"/>
            <person name="Tarr C.L."/>
            <person name="Trees E."/>
            <person name="Katz L.S."/>
            <person name="Carleton-Romer H.A."/>
            <person name="Stroika S."/>
            <person name="Kucerova Z."/>
            <person name="Roache K.F."/>
            <person name="Sabol A.L."/>
            <person name="Besser J."/>
            <person name="Gerner-Smidt P."/>
        </authorList>
    </citation>
    <scope>NUCLEOTIDE SEQUENCE [LARGE SCALE GENOMIC DNA]</scope>
    <source>
        <strain evidence="1 2">PNUSAC009041</strain>
    </source>
</reference>
<evidence type="ECO:0000313" key="1">
    <source>
        <dbReference type="EMBL" id="EAJ9719712.1"/>
    </source>
</evidence>